<dbReference type="InterPro" id="IPR003961">
    <property type="entry name" value="FN3_dom"/>
</dbReference>
<feature type="domain" description="Fibronectin type-III" evidence="5">
    <location>
        <begin position="422"/>
        <end position="518"/>
    </location>
</feature>
<dbReference type="AlphaFoldDB" id="A0A4P7IG71"/>
<gene>
    <name evidence="6" type="ORF">EXE58_12830</name>
</gene>
<evidence type="ECO:0000313" key="6">
    <source>
        <dbReference type="EMBL" id="QBX56266.1"/>
    </source>
</evidence>
<feature type="signal peptide" evidence="4">
    <location>
        <begin position="1"/>
        <end position="23"/>
    </location>
</feature>
<accession>A0A4P7IG71</accession>
<dbReference type="PROSITE" id="PS50853">
    <property type="entry name" value="FN3"/>
    <property type="match status" value="1"/>
</dbReference>
<dbReference type="GO" id="GO:0016798">
    <property type="term" value="F:hydrolase activity, acting on glycosyl bonds"/>
    <property type="evidence" value="ECO:0007669"/>
    <property type="project" value="UniProtKB-KW"/>
</dbReference>
<organism evidence="6 7">
    <name type="scientific">Nocardioides seonyuensis</name>
    <dbReference type="NCBI Taxonomy" id="2518371"/>
    <lineage>
        <taxon>Bacteria</taxon>
        <taxon>Bacillati</taxon>
        <taxon>Actinomycetota</taxon>
        <taxon>Actinomycetes</taxon>
        <taxon>Propionibacteriales</taxon>
        <taxon>Nocardioidaceae</taxon>
        <taxon>Nocardioides</taxon>
    </lineage>
</organism>
<feature type="compositionally biased region" description="Pro residues" evidence="3">
    <location>
        <begin position="523"/>
        <end position="533"/>
    </location>
</feature>
<dbReference type="Gene3D" id="2.60.40.10">
    <property type="entry name" value="Immunoglobulins"/>
    <property type="match status" value="2"/>
</dbReference>
<sequence length="642" mass="68134">MSVRRLVALATLLAATLAPTTLAPPTHADAETQQSLQGFLPGFVTMVSESGDYIGGGLSRSYRDNISVSGGAGVVVVSAGPYSFEFAAPSGYSLTPGRYPGAVRYPFQELGEPGLSVSGDGRGCNEVSGWFTVLDLAPDRVWIAYEQHCEGGDAALFGEIRLGSSFDQDQLTVEAGVMSWPSEHPGVPVRPTPVRVANTGTTPTTVRSTIEAGANDFSIIHDACPQSLAPGASCTIHVGVTPSRPGVRLGLLQVLDDRGSRREVSLSTIGIPGRTEWHMSGEAGDWISGGRSYDYTPQQGALMGGGGTETRAWMSVDHAGDWWTASFEAPSGKILLPGQTYTGATRYPFNSGNAGLDVSGSGRGCNELGGEFTVHEATYDQGYLTSFRISFEQHCEFSAAALRGEVSWRAVDPDAPTPDTVAPSAVSDLTVEAGATTARLSWRNPTDADWVDTVVVGTPGTSPASMGRLLYDGRQQQATVTDLPLSGPYTLTVFTEDTSGNLSPLRSVTLPGGTTAPSEPEPEPSPGPVPGPASGPGAGSTGSTPPVTQPPEARAVRLVATRLSRVRFRFRARADVWAKDARGVLQRRTSRGWRRVGSRSFSDDGRMRITRRVPLGKSRYRLVVRLDDQRVISPAIRVRGRR</sequence>
<feature type="compositionally biased region" description="Polar residues" evidence="3">
    <location>
        <begin position="495"/>
        <end position="506"/>
    </location>
</feature>
<evidence type="ECO:0000259" key="5">
    <source>
        <dbReference type="PROSITE" id="PS50853"/>
    </source>
</evidence>
<keyword evidence="2" id="KW-0624">Polysaccharide degradation</keyword>
<dbReference type="SMART" id="SM00060">
    <property type="entry name" value="FN3"/>
    <property type="match status" value="1"/>
</dbReference>
<evidence type="ECO:0000256" key="4">
    <source>
        <dbReference type="SAM" id="SignalP"/>
    </source>
</evidence>
<feature type="region of interest" description="Disordered" evidence="3">
    <location>
        <begin position="495"/>
        <end position="553"/>
    </location>
</feature>
<evidence type="ECO:0000313" key="7">
    <source>
        <dbReference type="Proteomes" id="UP000294853"/>
    </source>
</evidence>
<dbReference type="RefSeq" id="WP_135268257.1">
    <property type="nucleotide sequence ID" value="NZ_CP038436.1"/>
</dbReference>
<dbReference type="Proteomes" id="UP000294853">
    <property type="component" value="Chromosome"/>
</dbReference>
<name>A0A4P7IG71_9ACTN</name>
<dbReference type="EMBL" id="CP038436">
    <property type="protein sequence ID" value="QBX56266.1"/>
    <property type="molecule type" value="Genomic_DNA"/>
</dbReference>
<dbReference type="GO" id="GO:0000272">
    <property type="term" value="P:polysaccharide catabolic process"/>
    <property type="evidence" value="ECO:0007669"/>
    <property type="project" value="UniProtKB-KW"/>
</dbReference>
<protein>
    <recommendedName>
        <fullName evidence="5">Fibronectin type-III domain-containing protein</fullName>
    </recommendedName>
</protein>
<evidence type="ECO:0000256" key="3">
    <source>
        <dbReference type="SAM" id="MobiDB-lite"/>
    </source>
</evidence>
<evidence type="ECO:0000256" key="2">
    <source>
        <dbReference type="ARBA" id="ARBA00023326"/>
    </source>
</evidence>
<dbReference type="InterPro" id="IPR036116">
    <property type="entry name" value="FN3_sf"/>
</dbReference>
<dbReference type="OrthoDB" id="5240330at2"/>
<dbReference type="SUPFAM" id="SSF49265">
    <property type="entry name" value="Fibronectin type III"/>
    <property type="match status" value="1"/>
</dbReference>
<dbReference type="InterPro" id="IPR013783">
    <property type="entry name" value="Ig-like_fold"/>
</dbReference>
<proteinExistence type="predicted"/>
<keyword evidence="1" id="KW-0326">Glycosidase</keyword>
<keyword evidence="1" id="KW-0378">Hydrolase</keyword>
<keyword evidence="7" id="KW-1185">Reference proteome</keyword>
<keyword evidence="4" id="KW-0732">Signal</keyword>
<dbReference type="KEGG" id="nsn:EXE58_12830"/>
<feature type="chain" id="PRO_5038580400" description="Fibronectin type-III domain-containing protein" evidence="4">
    <location>
        <begin position="24"/>
        <end position="642"/>
    </location>
</feature>
<reference evidence="6 7" key="1">
    <citation type="submission" date="2019-03" db="EMBL/GenBank/DDBJ databases">
        <title>Three New Species of Nocardioides, Nocardioides euryhalodurans sp. nov., Nocardioides seonyuensis sp. nov. and Nocardioides eburneoflavus sp. nov. Iolated from Soil.</title>
        <authorList>
            <person name="Roh S.G."/>
            <person name="Lee C."/>
            <person name="Kim M.-K."/>
            <person name="Kim S.B."/>
        </authorList>
    </citation>
    <scope>NUCLEOTIDE SEQUENCE [LARGE SCALE GENOMIC DNA]</scope>
    <source>
        <strain evidence="6 7">MMS17-SY207-3</strain>
    </source>
</reference>
<evidence type="ECO:0000256" key="1">
    <source>
        <dbReference type="ARBA" id="ARBA00023295"/>
    </source>
</evidence>
<keyword evidence="2" id="KW-0119">Carbohydrate metabolism</keyword>